<accession>A0A3G6J690</accession>
<dbReference type="InterPro" id="IPR022435">
    <property type="entry name" value="Surface-anchored_actinobac"/>
</dbReference>
<protein>
    <submittedName>
        <fullName evidence="7">Periplasmic zinc-binding protein TroA</fullName>
    </submittedName>
</protein>
<dbReference type="PANTHER" id="PTHR42953:SF3">
    <property type="entry name" value="HIGH-AFFINITY ZINC UPTAKE SYSTEM PROTEIN ZNUA"/>
    <property type="match status" value="1"/>
</dbReference>
<dbReference type="GO" id="GO:0030001">
    <property type="term" value="P:metal ion transport"/>
    <property type="evidence" value="ECO:0007669"/>
    <property type="project" value="InterPro"/>
</dbReference>
<dbReference type="Gene3D" id="3.40.50.1980">
    <property type="entry name" value="Nitrogenase molybdenum iron protein domain"/>
    <property type="match status" value="3"/>
</dbReference>
<dbReference type="InterPro" id="IPR006129">
    <property type="entry name" value="AdhesinB"/>
</dbReference>
<feature type="chain" id="PRO_5018190511" evidence="6">
    <location>
        <begin position="36"/>
        <end position="613"/>
    </location>
</feature>
<organism evidence="7 8">
    <name type="scientific">Corynebacterium choanae</name>
    <dbReference type="NCBI Taxonomy" id="1862358"/>
    <lineage>
        <taxon>Bacteria</taxon>
        <taxon>Bacillati</taxon>
        <taxon>Actinomycetota</taxon>
        <taxon>Actinomycetes</taxon>
        <taxon>Mycobacteriales</taxon>
        <taxon>Corynebacteriaceae</taxon>
        <taxon>Corynebacterium</taxon>
    </lineage>
</organism>
<dbReference type="KEGG" id="ccho:CCHOA_04670"/>
<dbReference type="InterPro" id="IPR006128">
    <property type="entry name" value="Lipoprotein_PsaA-like"/>
</dbReference>
<feature type="compositionally biased region" description="Basic and acidic residues" evidence="5">
    <location>
        <begin position="316"/>
        <end position="342"/>
    </location>
</feature>
<dbReference type="InterPro" id="IPR050492">
    <property type="entry name" value="Bact_metal-bind_prot9"/>
</dbReference>
<dbReference type="Pfam" id="PF01297">
    <property type="entry name" value="ZnuA"/>
    <property type="match status" value="2"/>
</dbReference>
<feature type="region of interest" description="Disordered" evidence="5">
    <location>
        <begin position="288"/>
        <end position="354"/>
    </location>
</feature>
<evidence type="ECO:0000256" key="6">
    <source>
        <dbReference type="SAM" id="SignalP"/>
    </source>
</evidence>
<dbReference type="NCBIfam" id="NF038134">
    <property type="entry name" value="choice_anch_M"/>
    <property type="match status" value="1"/>
</dbReference>
<gene>
    <name evidence="7" type="primary">troA</name>
    <name evidence="7" type="ORF">CCHOA_04670</name>
</gene>
<dbReference type="OrthoDB" id="9810636at2"/>
<dbReference type="Proteomes" id="UP000269019">
    <property type="component" value="Chromosome"/>
</dbReference>
<evidence type="ECO:0000313" key="8">
    <source>
        <dbReference type="Proteomes" id="UP000269019"/>
    </source>
</evidence>
<dbReference type="EMBL" id="CP033896">
    <property type="protein sequence ID" value="AZA13342.1"/>
    <property type="molecule type" value="Genomic_DNA"/>
</dbReference>
<dbReference type="SUPFAM" id="SSF53807">
    <property type="entry name" value="Helical backbone' metal receptor"/>
    <property type="match status" value="1"/>
</dbReference>
<evidence type="ECO:0000256" key="5">
    <source>
        <dbReference type="SAM" id="MobiDB-lite"/>
    </source>
</evidence>
<dbReference type="PRINTS" id="PR00690">
    <property type="entry name" value="ADHESNFAMILY"/>
</dbReference>
<keyword evidence="8" id="KW-1185">Reference proteome</keyword>
<dbReference type="PRINTS" id="PR00691">
    <property type="entry name" value="ADHESINB"/>
</dbReference>
<dbReference type="RefSeq" id="WP_123927321.1">
    <property type="nucleotide sequence ID" value="NZ_CP033896.1"/>
</dbReference>
<dbReference type="PANTHER" id="PTHR42953">
    <property type="entry name" value="HIGH-AFFINITY ZINC UPTAKE SYSTEM PROTEIN ZNUA-RELATED"/>
    <property type="match status" value="1"/>
</dbReference>
<keyword evidence="2 4" id="KW-0813">Transport</keyword>
<sequence length="613" mass="64680" precursor="true">MSDRRRCSTALQRIAAVLSVALLAAGCTSAPQPQADDGVLDVITTTPILADIARNVAGDRARVTSLVPNGADPHTFEPTLRSIRAVANADVAFSNHLLLEQQSLIDTVTANLRPSATHVEVAETAGAYDLSLIPLVEDLALDTVWLGVAVAGRGGDTSHGASAQVAITATAMTGPGDAAAFVTGTFGEPTVFFNSRDGFDTRNDTLLLPTQAHTHMSWLFTQPGIYTLSFTAALVGGDIPDTPLGGDTVTFAVGVDPHTATAADGSPLAIIDHGHVDLAVDLQQHQLSLHRESDDPACQQAGFGHTHTPDQTPDLASHRESTDHDHTTEHGDDQPGAHREDQINSQAAGAVATPSDNAALAARCAADAELPVESVVIDVPAKTLQLVPGDARYRAVGRPGSEAYMLRQAVIGKHVHGEIDPHVWQNVQNVSAFAQRIRDELIRLDPAGAAAYTQSTSDYLNRLAGVDQTVRQLIDTIEPANRHLVTTHDAYGYFGKAYGVSISGFVSPNPGVDPTPRDLQALTATLSSLQLPAVFIEPSLSATSKDLRRVAEAQQVAICPIWGDVFDDEVHHVDDMIIANARWLAACLGGDDTLAGEIAAPLPGQAYAHRPGQ</sequence>
<feature type="signal peptide" evidence="6">
    <location>
        <begin position="1"/>
        <end position="35"/>
    </location>
</feature>
<evidence type="ECO:0000256" key="1">
    <source>
        <dbReference type="ARBA" id="ARBA00011028"/>
    </source>
</evidence>
<dbReference type="InterPro" id="IPR006127">
    <property type="entry name" value="ZnuA-like"/>
</dbReference>
<dbReference type="GO" id="GO:0046872">
    <property type="term" value="F:metal ion binding"/>
    <property type="evidence" value="ECO:0007669"/>
    <property type="project" value="UniProtKB-KW"/>
</dbReference>
<dbReference type="NCBIfam" id="TIGR03769">
    <property type="entry name" value="P_ac_wall_RPT"/>
    <property type="match status" value="1"/>
</dbReference>
<reference evidence="7 8" key="1">
    <citation type="submission" date="2018-11" db="EMBL/GenBank/DDBJ databases">
        <authorList>
            <person name="Kleinhagauer T."/>
            <person name="Glaeser S.P."/>
            <person name="Spergser J."/>
            <person name="Ruckert C."/>
            <person name="Kaempfer P."/>
            <person name="Busse H.-J."/>
        </authorList>
    </citation>
    <scope>NUCLEOTIDE SEQUENCE [LARGE SCALE GENOMIC DNA]</scope>
    <source>
        <strain evidence="7 8">200CH</strain>
    </source>
</reference>
<dbReference type="PROSITE" id="PS51257">
    <property type="entry name" value="PROKAR_LIPOPROTEIN"/>
    <property type="match status" value="1"/>
</dbReference>
<evidence type="ECO:0000313" key="7">
    <source>
        <dbReference type="EMBL" id="AZA13342.1"/>
    </source>
</evidence>
<name>A0A3G6J690_9CORY</name>
<dbReference type="AlphaFoldDB" id="A0A3G6J690"/>
<dbReference type="GO" id="GO:0030313">
    <property type="term" value="C:cell envelope"/>
    <property type="evidence" value="ECO:0007669"/>
    <property type="project" value="UniProtKB-SubCell"/>
</dbReference>
<proteinExistence type="inferred from homology"/>
<keyword evidence="3 6" id="KW-0732">Signal</keyword>
<comment type="similarity">
    <text evidence="1 4">Belongs to the bacterial solute-binding protein 9 family.</text>
</comment>
<evidence type="ECO:0000256" key="2">
    <source>
        <dbReference type="ARBA" id="ARBA00022448"/>
    </source>
</evidence>
<dbReference type="GO" id="GO:0007155">
    <property type="term" value="P:cell adhesion"/>
    <property type="evidence" value="ECO:0007669"/>
    <property type="project" value="InterPro"/>
</dbReference>
<evidence type="ECO:0000256" key="3">
    <source>
        <dbReference type="ARBA" id="ARBA00022729"/>
    </source>
</evidence>
<evidence type="ECO:0000256" key="4">
    <source>
        <dbReference type="RuleBase" id="RU003512"/>
    </source>
</evidence>